<sequence length="317" mass="33900">MLHSNCGSQKRLFSRSSLIVGLLVILTMVLAACGGSSTASNPTSGNGTGTSNNTNGASVANPVKDFTPTGKADIMAPNNLLTPGVLNVGTETTYPPKEFIDTASGKPTGFDLELIAAMANRMGLKTNVVSTRFDTIIDDLNNKRFDVAMAGIHITPERAQKVDFVPYSRSGDAFLVQKGNPKKVSSYDNLCGKHIGVQGGTLQQSRLEDASKACTSKGQPAIQLTELTNQNEVIQQLINQRVDATDQTSAVAAYYIQQNPNMLEIGGTIQNLSLEGIAVRKGDTQMKDALQKAFEEVKADGTYQKLLDKWGLSKEAL</sequence>
<dbReference type="KEGG" id="kbs:EPA93_22555"/>
<dbReference type="RefSeq" id="WP_129889675.1">
    <property type="nucleotide sequence ID" value="NZ_CP035758.1"/>
</dbReference>
<dbReference type="AlphaFoldDB" id="A0A4P6JTM4"/>
<dbReference type="OrthoDB" id="9774451at2"/>
<comment type="subcellular location">
    <subcellularLocation>
        <location evidence="1">Cell envelope</location>
    </subcellularLocation>
</comment>
<evidence type="ECO:0000256" key="3">
    <source>
        <dbReference type="ARBA" id="ARBA00022729"/>
    </source>
</evidence>
<name>A0A4P6JTM4_KTERU</name>
<dbReference type="PANTHER" id="PTHR35936">
    <property type="entry name" value="MEMBRANE-BOUND LYTIC MUREIN TRANSGLYCOSYLASE F"/>
    <property type="match status" value="1"/>
</dbReference>
<evidence type="ECO:0000256" key="1">
    <source>
        <dbReference type="ARBA" id="ARBA00004196"/>
    </source>
</evidence>
<dbReference type="Pfam" id="PF00497">
    <property type="entry name" value="SBP_bac_3"/>
    <property type="match status" value="1"/>
</dbReference>
<feature type="domain" description="Solute-binding protein family 3/N-terminal" evidence="6">
    <location>
        <begin position="85"/>
        <end position="314"/>
    </location>
</feature>
<dbReference type="InterPro" id="IPR018313">
    <property type="entry name" value="SBP_3_CS"/>
</dbReference>
<evidence type="ECO:0000313" key="7">
    <source>
        <dbReference type="EMBL" id="QBD78622.1"/>
    </source>
</evidence>
<dbReference type="GO" id="GO:0030313">
    <property type="term" value="C:cell envelope"/>
    <property type="evidence" value="ECO:0007669"/>
    <property type="project" value="UniProtKB-SubCell"/>
</dbReference>
<gene>
    <name evidence="7" type="ORF">EPA93_22555</name>
</gene>
<dbReference type="Proteomes" id="UP000290365">
    <property type="component" value="Chromosome"/>
</dbReference>
<dbReference type="CDD" id="cd01004">
    <property type="entry name" value="PBP2_MidA_like"/>
    <property type="match status" value="1"/>
</dbReference>
<evidence type="ECO:0000256" key="2">
    <source>
        <dbReference type="ARBA" id="ARBA00010333"/>
    </source>
</evidence>
<comment type="similarity">
    <text evidence="2 4">Belongs to the bacterial solute-binding protein 3 family.</text>
</comment>
<evidence type="ECO:0000256" key="5">
    <source>
        <dbReference type="SAM" id="MobiDB-lite"/>
    </source>
</evidence>
<proteinExistence type="inferred from homology"/>
<dbReference type="Gene3D" id="3.40.190.10">
    <property type="entry name" value="Periplasmic binding protein-like II"/>
    <property type="match status" value="2"/>
</dbReference>
<keyword evidence="3" id="KW-0732">Signal</keyword>
<dbReference type="PROSITE" id="PS01039">
    <property type="entry name" value="SBP_BACTERIAL_3"/>
    <property type="match status" value="1"/>
</dbReference>
<dbReference type="PANTHER" id="PTHR35936:SF17">
    <property type="entry name" value="ARGININE-BINDING EXTRACELLULAR PROTEIN ARTP"/>
    <property type="match status" value="1"/>
</dbReference>
<feature type="region of interest" description="Disordered" evidence="5">
    <location>
        <begin position="37"/>
        <end position="63"/>
    </location>
</feature>
<evidence type="ECO:0000256" key="4">
    <source>
        <dbReference type="RuleBase" id="RU003744"/>
    </source>
</evidence>
<organism evidence="7 8">
    <name type="scientific">Ktedonosporobacter rubrisoli</name>
    <dbReference type="NCBI Taxonomy" id="2509675"/>
    <lineage>
        <taxon>Bacteria</taxon>
        <taxon>Bacillati</taxon>
        <taxon>Chloroflexota</taxon>
        <taxon>Ktedonobacteria</taxon>
        <taxon>Ktedonobacterales</taxon>
        <taxon>Ktedonosporobacteraceae</taxon>
        <taxon>Ktedonosporobacter</taxon>
    </lineage>
</organism>
<evidence type="ECO:0000259" key="6">
    <source>
        <dbReference type="SMART" id="SM00062"/>
    </source>
</evidence>
<dbReference type="SMART" id="SM00062">
    <property type="entry name" value="PBPb"/>
    <property type="match status" value="1"/>
</dbReference>
<dbReference type="SUPFAM" id="SSF53850">
    <property type="entry name" value="Periplasmic binding protein-like II"/>
    <property type="match status" value="1"/>
</dbReference>
<feature type="compositionally biased region" description="Low complexity" evidence="5">
    <location>
        <begin position="37"/>
        <end position="58"/>
    </location>
</feature>
<reference evidence="7 8" key="1">
    <citation type="submission" date="2019-01" db="EMBL/GenBank/DDBJ databases">
        <title>Ktedonosporobacter rubrisoli SCAWS-G2.</title>
        <authorList>
            <person name="Huang Y."/>
            <person name="Yan B."/>
        </authorList>
    </citation>
    <scope>NUCLEOTIDE SEQUENCE [LARGE SCALE GENOMIC DNA]</scope>
    <source>
        <strain evidence="7 8">SCAWS-G2</strain>
    </source>
</reference>
<accession>A0A4P6JTM4</accession>
<dbReference type="EMBL" id="CP035758">
    <property type="protein sequence ID" value="QBD78622.1"/>
    <property type="molecule type" value="Genomic_DNA"/>
</dbReference>
<evidence type="ECO:0000313" key="8">
    <source>
        <dbReference type="Proteomes" id="UP000290365"/>
    </source>
</evidence>
<dbReference type="InterPro" id="IPR001638">
    <property type="entry name" value="Solute-binding_3/MltF_N"/>
</dbReference>
<keyword evidence="8" id="KW-1185">Reference proteome</keyword>
<protein>
    <submittedName>
        <fullName evidence="7">ABC transporter substrate-binding protein</fullName>
    </submittedName>
</protein>